<keyword evidence="4" id="KW-0862">Zinc</keyword>
<comment type="cofactor">
    <cofactor evidence="1">
        <name>Zn(2+)</name>
        <dbReference type="ChEBI" id="CHEBI:29105"/>
    </cofactor>
</comment>
<proteinExistence type="predicted"/>
<dbReference type="GO" id="GO:0046872">
    <property type="term" value="F:metal ion binding"/>
    <property type="evidence" value="ECO:0007669"/>
    <property type="project" value="UniProtKB-KW"/>
</dbReference>
<evidence type="ECO:0000313" key="5">
    <source>
        <dbReference type="EMBL" id="UPW01892.1"/>
    </source>
</evidence>
<dbReference type="GO" id="GO:0009231">
    <property type="term" value="P:riboflavin biosynthetic process"/>
    <property type="evidence" value="ECO:0007669"/>
    <property type="project" value="TreeGrafter"/>
</dbReference>
<evidence type="ECO:0000256" key="2">
    <source>
        <dbReference type="ARBA" id="ARBA00022723"/>
    </source>
</evidence>
<dbReference type="EMBL" id="CP096658">
    <property type="protein sequence ID" value="UPW01892.1"/>
    <property type="molecule type" value="Genomic_DNA"/>
</dbReference>
<dbReference type="RefSeq" id="WP_248656279.1">
    <property type="nucleotide sequence ID" value="NZ_CP096658.1"/>
</dbReference>
<name>A0A8U0IN73_9EURY</name>
<keyword evidence="6" id="KW-1185">Reference proteome</keyword>
<dbReference type="KEGG" id="haxz:M0R88_07295"/>
<keyword evidence="3" id="KW-0378">Hydrolase</keyword>
<dbReference type="PANTHER" id="PTHR35005">
    <property type="entry name" value="3-DEHYDRO-SCYLLO-INOSOSE HYDROLASE"/>
    <property type="match status" value="1"/>
</dbReference>
<evidence type="ECO:0000313" key="6">
    <source>
        <dbReference type="Proteomes" id="UP000830434"/>
    </source>
</evidence>
<evidence type="ECO:0000256" key="1">
    <source>
        <dbReference type="ARBA" id="ARBA00001947"/>
    </source>
</evidence>
<dbReference type="PANTHER" id="PTHR35005:SF1">
    <property type="entry name" value="2-AMINO-5-FORMYLAMINO-6-RIBOSYLAMINOPYRIMIDIN-4(3H)-ONE 5'-MONOPHOSPHATE DEFORMYLASE"/>
    <property type="match status" value="1"/>
</dbReference>
<keyword evidence="2" id="KW-0479">Metal-binding</keyword>
<dbReference type="GeneID" id="72189648"/>
<organism evidence="5 6">
    <name type="scientific">Halorussus gelatinilyticus</name>
    <dbReference type="NCBI Taxonomy" id="2937524"/>
    <lineage>
        <taxon>Archaea</taxon>
        <taxon>Methanobacteriati</taxon>
        <taxon>Methanobacteriota</taxon>
        <taxon>Stenosarchaea group</taxon>
        <taxon>Halobacteria</taxon>
        <taxon>Halobacteriales</taxon>
        <taxon>Haladaptataceae</taxon>
        <taxon>Halorussus</taxon>
    </lineage>
</organism>
<sequence length="251" mass="28270">MTVSLDYDEYDLGSMTWEDAETAIEEADFAVLPLGSVEQHSLHLPVTVDTLRAENLSRELVEAADDRDLSMVRLPTLPYGYSEHHMNYPGTVTLMADTYQSVLEEIGESLAAHGADRLAFVNCHGGNRSPMKLAADRIQRDHGVEVYPIHWTDYARDQLEAEFGDEWGHAGDHETSVVELFHPDLVREEKKEPQTRKAEFEARQFAYFDDLTEQGGWGDPTNSDPEFVERVVADATERILDALESDVDAVE</sequence>
<reference evidence="5" key="1">
    <citation type="submission" date="2022-04" db="EMBL/GenBank/DDBJ databases">
        <title>Diverse halophilic archaea isolated from saline environments.</title>
        <authorList>
            <person name="Cui H.-L."/>
        </authorList>
    </citation>
    <scope>NUCLEOTIDE SEQUENCE</scope>
    <source>
        <strain evidence="5">XZYJT40</strain>
    </source>
</reference>
<evidence type="ECO:0000256" key="3">
    <source>
        <dbReference type="ARBA" id="ARBA00022801"/>
    </source>
</evidence>
<gene>
    <name evidence="5" type="ORF">M0R88_07295</name>
</gene>
<dbReference type="Proteomes" id="UP000830434">
    <property type="component" value="Chromosome"/>
</dbReference>
<dbReference type="SUPFAM" id="SSF102215">
    <property type="entry name" value="Creatininase"/>
    <property type="match status" value="1"/>
</dbReference>
<dbReference type="InterPro" id="IPR003785">
    <property type="entry name" value="Creatininase/forma_Hydrolase"/>
</dbReference>
<evidence type="ECO:0000256" key="4">
    <source>
        <dbReference type="ARBA" id="ARBA00022833"/>
    </source>
</evidence>
<protein>
    <submittedName>
        <fullName evidence="5">Creatininase family protein</fullName>
    </submittedName>
</protein>
<dbReference type="Pfam" id="PF02633">
    <property type="entry name" value="Creatininase"/>
    <property type="match status" value="1"/>
</dbReference>
<dbReference type="AlphaFoldDB" id="A0A8U0IN73"/>
<dbReference type="GO" id="GO:0016811">
    <property type="term" value="F:hydrolase activity, acting on carbon-nitrogen (but not peptide) bonds, in linear amides"/>
    <property type="evidence" value="ECO:0007669"/>
    <property type="project" value="TreeGrafter"/>
</dbReference>
<dbReference type="Gene3D" id="3.40.50.10310">
    <property type="entry name" value="Creatininase"/>
    <property type="match status" value="1"/>
</dbReference>
<dbReference type="InterPro" id="IPR024087">
    <property type="entry name" value="Creatininase-like_sf"/>
</dbReference>
<accession>A0A8U0IN73</accession>